<dbReference type="AlphaFoldDB" id="A0A1Y6BJ27"/>
<evidence type="ECO:0000313" key="3">
    <source>
        <dbReference type="EMBL" id="SMF12201.1"/>
    </source>
</evidence>
<dbReference type="Gene3D" id="1.10.1200.10">
    <property type="entry name" value="ACP-like"/>
    <property type="match status" value="1"/>
</dbReference>
<accession>A0A1Y6BJ27</accession>
<dbReference type="Gene3D" id="3.40.50.12780">
    <property type="entry name" value="N-terminal domain of ligase-like"/>
    <property type="match status" value="1"/>
</dbReference>
<dbReference type="SUPFAM" id="SSF56801">
    <property type="entry name" value="Acetyl-CoA synthetase-like"/>
    <property type="match status" value="1"/>
</dbReference>
<name>A0A1Y6BJ27_9PROT</name>
<dbReference type="InterPro" id="IPR045851">
    <property type="entry name" value="AMP-bd_C_sf"/>
</dbReference>
<dbReference type="InterPro" id="IPR002123">
    <property type="entry name" value="Plipid/glycerol_acylTrfase"/>
</dbReference>
<proteinExistence type="predicted"/>
<evidence type="ECO:0000259" key="2">
    <source>
        <dbReference type="PROSITE" id="PS50075"/>
    </source>
</evidence>
<dbReference type="InterPro" id="IPR000873">
    <property type="entry name" value="AMP-dep_synth/lig_dom"/>
</dbReference>
<reference evidence="3 4" key="1">
    <citation type="submission" date="2017-04" db="EMBL/GenBank/DDBJ databases">
        <authorList>
            <person name="Afonso C.L."/>
            <person name="Miller P.J."/>
            <person name="Scott M.A."/>
            <person name="Spackman E."/>
            <person name="Goraichik I."/>
            <person name="Dimitrov K.M."/>
            <person name="Suarez D.L."/>
            <person name="Swayne D.E."/>
        </authorList>
    </citation>
    <scope>NUCLEOTIDE SEQUENCE [LARGE SCALE GENOMIC DNA]</scope>
    <source>
        <strain evidence="3 4">USBA 355</strain>
    </source>
</reference>
<dbReference type="GO" id="GO:0016746">
    <property type="term" value="F:acyltransferase activity"/>
    <property type="evidence" value="ECO:0007669"/>
    <property type="project" value="InterPro"/>
</dbReference>
<feature type="region of interest" description="Disordered" evidence="1">
    <location>
        <begin position="886"/>
        <end position="927"/>
    </location>
</feature>
<feature type="domain" description="Carrier" evidence="2">
    <location>
        <begin position="583"/>
        <end position="660"/>
    </location>
</feature>
<dbReference type="InterPro" id="IPR036736">
    <property type="entry name" value="ACP-like_sf"/>
</dbReference>
<organism evidence="3 4">
    <name type="scientific">Tistlia consotensis USBA 355</name>
    <dbReference type="NCBI Taxonomy" id="560819"/>
    <lineage>
        <taxon>Bacteria</taxon>
        <taxon>Pseudomonadati</taxon>
        <taxon>Pseudomonadota</taxon>
        <taxon>Alphaproteobacteria</taxon>
        <taxon>Rhodospirillales</taxon>
        <taxon>Rhodovibrionaceae</taxon>
        <taxon>Tistlia</taxon>
    </lineage>
</organism>
<dbReference type="PANTHER" id="PTHR43767">
    <property type="entry name" value="LONG-CHAIN-FATTY-ACID--COA LIGASE"/>
    <property type="match status" value="1"/>
</dbReference>
<dbReference type="SMART" id="SM00563">
    <property type="entry name" value="PlsC"/>
    <property type="match status" value="1"/>
</dbReference>
<dbReference type="Proteomes" id="UP000192917">
    <property type="component" value="Unassembled WGS sequence"/>
</dbReference>
<dbReference type="PROSITE" id="PS50075">
    <property type="entry name" value="CARRIER"/>
    <property type="match status" value="1"/>
</dbReference>
<keyword evidence="4" id="KW-1185">Reference proteome</keyword>
<evidence type="ECO:0000313" key="4">
    <source>
        <dbReference type="Proteomes" id="UP000192917"/>
    </source>
</evidence>
<dbReference type="InterPro" id="IPR009081">
    <property type="entry name" value="PP-bd_ACP"/>
</dbReference>
<dbReference type="Gene3D" id="3.30.300.30">
    <property type="match status" value="1"/>
</dbReference>
<dbReference type="Pfam" id="PF00550">
    <property type="entry name" value="PP-binding"/>
    <property type="match status" value="1"/>
</dbReference>
<dbReference type="GO" id="GO:0016878">
    <property type="term" value="F:acid-thiol ligase activity"/>
    <property type="evidence" value="ECO:0007669"/>
    <property type="project" value="UniProtKB-ARBA"/>
</dbReference>
<dbReference type="PROSITE" id="PS00455">
    <property type="entry name" value="AMP_BINDING"/>
    <property type="match status" value="1"/>
</dbReference>
<dbReference type="SUPFAM" id="SSF47336">
    <property type="entry name" value="ACP-like"/>
    <property type="match status" value="1"/>
</dbReference>
<dbReference type="Pfam" id="PF01553">
    <property type="entry name" value="Acyltransferase"/>
    <property type="match status" value="1"/>
</dbReference>
<dbReference type="InterPro" id="IPR042099">
    <property type="entry name" value="ANL_N_sf"/>
</dbReference>
<dbReference type="RefSeq" id="WP_085122087.1">
    <property type="nucleotide sequence ID" value="NZ_FWZX01000005.1"/>
</dbReference>
<dbReference type="PANTHER" id="PTHR43767:SF1">
    <property type="entry name" value="NONRIBOSOMAL PEPTIDE SYNTHASE PES1 (EUROFUNG)-RELATED"/>
    <property type="match status" value="1"/>
</dbReference>
<protein>
    <submittedName>
        <fullName evidence="3">Long-chain acyl-CoA synthetase</fullName>
    </submittedName>
</protein>
<dbReference type="InterPro" id="IPR050237">
    <property type="entry name" value="ATP-dep_AMP-bd_enzyme"/>
</dbReference>
<sequence>MSDGWTIGTLLDALERRGGQPALQWLEGERIETLDAAELARQARRLAHGLVGAGLQPGQSVGIVGQNSAAWVIVRLATGAAAGLASAVDELAGPEELEQQTRDAGCRFLFAGRHHLTDAKPLAERLGVALYALEDNDEGVPLWRALLSDGEEPLPAVAASSEAMLVHTSGTTGAPKVFALTYANLWANIEALAASGLAWEGDRFLLPLPLHHVYPQTVGLLTPLHLGASVIFPEGVTGPLLRTALSEAGPTLLIGVPRLYAALVAAVDGQVAARGRLAAGLIRRLFDLAWWVRRRTGFNLGRRLFGFMRARIAPGLRLLVSGGAKLDWQTEKKLAVIGWDVRSGYGLAETASVFTGNVPGATRLGSEGKPFGVGEMRIRPLEETEDRQDTAGGDTAEGDTAGADAGGEIQLKGPSVFAGYRNNDEANAKAFTEDGWLRTGDLGHIDRDGYLFVTGRAKELIVLGGGKNVFPEEIEKHFGRSDYVQEVAVLEKDGTLVALVLPDQAAINAAGLTRPEEAVRVSLTELGHALPAYQRLSGLALVREPLPRTRLGKFRRFLLPKLYADAKAGRQPEPKEPSAADRALLADPKASVAAEILKARAPGDRLDPDADLAMDLNIDSLGWVSVSLELESRLGLTLSDETVARLATVRDLLEAVREAEPGEGRAAAPDLDDWLGRRSWPLRAAAELGYRLNALVAALLFRFETRGREKLPADAPFLVVANHASDLDPGVVAAALTPRLRRRLTWSGERGRLFGGPASRLFCRIFRVFPVDERDARNVLEAGKAVLERGEGLVWFPESWRTPDGHLQRFLPGVGEVVQGRDLPIVPLYLDGTFDAWPRHRAWPRLRRIRAFIGAPATAAELASEGSAESEAERIAEALRQRVAALIPDDPPLRSSESSLSAPGGGEGRGEVGESPPGKGDGGSSRR</sequence>
<feature type="compositionally biased region" description="Low complexity" evidence="1">
    <location>
        <begin position="390"/>
        <end position="408"/>
    </location>
</feature>
<dbReference type="CDD" id="cd07989">
    <property type="entry name" value="LPLAT_AGPAT-like"/>
    <property type="match status" value="1"/>
</dbReference>
<dbReference type="InterPro" id="IPR020845">
    <property type="entry name" value="AMP-binding_CS"/>
</dbReference>
<dbReference type="EMBL" id="FWZX01000005">
    <property type="protein sequence ID" value="SMF12201.1"/>
    <property type="molecule type" value="Genomic_DNA"/>
</dbReference>
<dbReference type="SUPFAM" id="SSF69593">
    <property type="entry name" value="Glycerol-3-phosphate (1)-acyltransferase"/>
    <property type="match status" value="1"/>
</dbReference>
<feature type="region of interest" description="Disordered" evidence="1">
    <location>
        <begin position="379"/>
        <end position="408"/>
    </location>
</feature>
<evidence type="ECO:0000256" key="1">
    <source>
        <dbReference type="SAM" id="MobiDB-lite"/>
    </source>
</evidence>
<dbReference type="STRING" id="560819.SAMN05428998_10569"/>
<gene>
    <name evidence="3" type="ORF">SAMN05428998_10569</name>
</gene>
<dbReference type="Pfam" id="PF00501">
    <property type="entry name" value="AMP-binding"/>
    <property type="match status" value="1"/>
</dbReference>